<dbReference type="GO" id="GO:0032259">
    <property type="term" value="P:methylation"/>
    <property type="evidence" value="ECO:0007669"/>
    <property type="project" value="UniProtKB-KW"/>
</dbReference>
<reference evidence="4 5" key="1">
    <citation type="submission" date="2020-08" db="EMBL/GenBank/DDBJ databases">
        <title>Genomic Encyclopedia of Type Strains, Phase IV (KMG-IV): sequencing the most valuable type-strain genomes for metagenomic binning, comparative biology and taxonomic classification.</title>
        <authorList>
            <person name="Goeker M."/>
        </authorList>
    </citation>
    <scope>NUCLEOTIDE SEQUENCE [LARGE SCALE GENOMIC DNA]</scope>
    <source>
        <strain evidence="4 5">DSM 21769</strain>
    </source>
</reference>
<sequence>MYVNGAGVYDHLMGEAPYEEWLRWTKRYLEKEGITTPTIADIGCGTGTLMSMLIAEGYDVQGIDVSQEMLAIADEKIRANNGVSPRLRTQNMAALQLDEPVDVMIVYCDALNYLLEETEVVEAFHAFYQNLKAGGGLLFDIHSLYKMKQEFPYFSYGDGGENVALIWNSFPLEDMSNAVEHELTFFERQVNGHYLRYDECHQQRTFSISTYERWLQSAGFKDIEITADFEQKTPTATSERIFFTAKKAFHN</sequence>
<dbReference type="InterPro" id="IPR029063">
    <property type="entry name" value="SAM-dependent_MTases_sf"/>
</dbReference>
<accession>A0A841PIV3</accession>
<protein>
    <submittedName>
        <fullName evidence="4">Cyclopropane fatty-acyl-phospholipid synthase-like methyltransferase</fullName>
    </submittedName>
</protein>
<dbReference type="InterPro" id="IPR041698">
    <property type="entry name" value="Methyltransf_25"/>
</dbReference>
<evidence type="ECO:0000313" key="5">
    <source>
        <dbReference type="Proteomes" id="UP000568839"/>
    </source>
</evidence>
<dbReference type="GO" id="GO:0008168">
    <property type="term" value="F:methyltransferase activity"/>
    <property type="evidence" value="ECO:0007669"/>
    <property type="project" value="UniProtKB-KW"/>
</dbReference>
<evidence type="ECO:0000313" key="4">
    <source>
        <dbReference type="EMBL" id="MBB6448807.1"/>
    </source>
</evidence>
<gene>
    <name evidence="4" type="ORF">HNR44_000756</name>
</gene>
<dbReference type="PANTHER" id="PTHR43861:SF1">
    <property type="entry name" value="TRANS-ACONITATE 2-METHYLTRANSFERASE"/>
    <property type="match status" value="1"/>
</dbReference>
<dbReference type="PANTHER" id="PTHR43861">
    <property type="entry name" value="TRANS-ACONITATE 2-METHYLTRANSFERASE-RELATED"/>
    <property type="match status" value="1"/>
</dbReference>
<evidence type="ECO:0000256" key="1">
    <source>
        <dbReference type="ARBA" id="ARBA00022603"/>
    </source>
</evidence>
<feature type="domain" description="Methyltransferase" evidence="3">
    <location>
        <begin position="39"/>
        <end position="135"/>
    </location>
</feature>
<dbReference type="Gene3D" id="3.40.50.150">
    <property type="entry name" value="Vaccinia Virus protein VP39"/>
    <property type="match status" value="1"/>
</dbReference>
<dbReference type="EMBL" id="JACHHJ010000001">
    <property type="protein sequence ID" value="MBB6448807.1"/>
    <property type="molecule type" value="Genomic_DNA"/>
</dbReference>
<dbReference type="Proteomes" id="UP000568839">
    <property type="component" value="Unassembled WGS sequence"/>
</dbReference>
<keyword evidence="5" id="KW-1185">Reference proteome</keyword>
<dbReference type="AlphaFoldDB" id="A0A841PIV3"/>
<keyword evidence="2 4" id="KW-0808">Transferase</keyword>
<dbReference type="RefSeq" id="WP_184402746.1">
    <property type="nucleotide sequence ID" value="NZ_JACHHJ010000001.1"/>
</dbReference>
<proteinExistence type="predicted"/>
<evidence type="ECO:0000256" key="2">
    <source>
        <dbReference type="ARBA" id="ARBA00022679"/>
    </source>
</evidence>
<dbReference type="Pfam" id="PF13649">
    <property type="entry name" value="Methyltransf_25"/>
    <property type="match status" value="1"/>
</dbReference>
<keyword evidence="1 4" id="KW-0489">Methyltransferase</keyword>
<evidence type="ECO:0000259" key="3">
    <source>
        <dbReference type="Pfam" id="PF13649"/>
    </source>
</evidence>
<dbReference type="Gene3D" id="2.20.25.110">
    <property type="entry name" value="S-adenosyl-L-methionine-dependent methyltransferases"/>
    <property type="match status" value="1"/>
</dbReference>
<dbReference type="CDD" id="cd02440">
    <property type="entry name" value="AdoMet_MTases"/>
    <property type="match status" value="1"/>
</dbReference>
<organism evidence="4 5">
    <name type="scientific">Geomicrobium halophilum</name>
    <dbReference type="NCBI Taxonomy" id="549000"/>
    <lineage>
        <taxon>Bacteria</taxon>
        <taxon>Bacillati</taxon>
        <taxon>Bacillota</taxon>
        <taxon>Bacilli</taxon>
        <taxon>Bacillales</taxon>
        <taxon>Geomicrobium</taxon>
    </lineage>
</organism>
<name>A0A841PIV3_9BACL</name>
<comment type="caution">
    <text evidence="4">The sequence shown here is derived from an EMBL/GenBank/DDBJ whole genome shotgun (WGS) entry which is preliminary data.</text>
</comment>
<dbReference type="SUPFAM" id="SSF53335">
    <property type="entry name" value="S-adenosyl-L-methionine-dependent methyltransferases"/>
    <property type="match status" value="1"/>
</dbReference>